<dbReference type="PATRIC" id="fig|1618657.3.peg.33"/>
<dbReference type="InterPro" id="IPR047873">
    <property type="entry name" value="Ribosomal_uL16"/>
</dbReference>
<dbReference type="PANTHER" id="PTHR12220:SF13">
    <property type="entry name" value="LARGE RIBOSOMAL SUBUNIT PROTEIN UL16M"/>
    <property type="match status" value="1"/>
</dbReference>
<gene>
    <name evidence="6" type="primary">rplP</name>
    <name evidence="9" type="ORF">UW74_C0003G0014</name>
</gene>
<keyword evidence="6 8" id="KW-0694">RNA-binding</keyword>
<dbReference type="GO" id="GO:0006412">
    <property type="term" value="P:translation"/>
    <property type="evidence" value="ECO:0007669"/>
    <property type="project" value="UniProtKB-UniRule"/>
</dbReference>
<dbReference type="InterPro" id="IPR000114">
    <property type="entry name" value="Ribosomal_uL16_bact-type"/>
</dbReference>
<protein>
    <recommendedName>
        <fullName evidence="5 6">Large ribosomal subunit protein uL16</fullName>
    </recommendedName>
</protein>
<evidence type="ECO:0000313" key="10">
    <source>
        <dbReference type="Proteomes" id="UP000034889"/>
    </source>
</evidence>
<comment type="caution">
    <text evidence="9">The sequence shown here is derived from an EMBL/GenBank/DDBJ whole genome shotgun (WGS) entry which is preliminary data.</text>
</comment>
<keyword evidence="6 8" id="KW-0699">rRNA-binding</keyword>
<accession>A0A0G1K6P6</accession>
<dbReference type="InterPro" id="IPR036920">
    <property type="entry name" value="Ribosomal_uL16_sf"/>
</dbReference>
<keyword evidence="2 6" id="KW-0820">tRNA-binding</keyword>
<proteinExistence type="inferred from homology"/>
<dbReference type="InterPro" id="IPR016180">
    <property type="entry name" value="Ribosomal_uL16_dom"/>
</dbReference>
<sequence length="137" mass="15151">MLFPKKVKYRKWQRLRGQFKGVETRGTNLAFGASGIKALSSGQITSEQIEAARKVLTRYTAKGGKMWIRIFPDQPYTQKPPEVTMGAGKGDPVGYVAAVKPGRVLFEIDGLTKENASEALRKAQAKLPVKTKLISRD</sequence>
<dbReference type="NCBIfam" id="TIGR01164">
    <property type="entry name" value="rplP_bact"/>
    <property type="match status" value="1"/>
</dbReference>
<dbReference type="AlphaFoldDB" id="A0A0G1K6P6"/>
<dbReference type="PRINTS" id="PR00060">
    <property type="entry name" value="RIBOSOMALL16"/>
</dbReference>
<dbReference type="Proteomes" id="UP000034889">
    <property type="component" value="Unassembled WGS sequence"/>
</dbReference>
<dbReference type="GO" id="GO:0019843">
    <property type="term" value="F:rRNA binding"/>
    <property type="evidence" value="ECO:0007669"/>
    <property type="project" value="UniProtKB-UniRule"/>
</dbReference>
<evidence type="ECO:0000256" key="3">
    <source>
        <dbReference type="ARBA" id="ARBA00022980"/>
    </source>
</evidence>
<organism evidence="9 10">
    <name type="scientific">Candidatus Giovannonibacteria bacterium GW2011_GWC2_44_8</name>
    <dbReference type="NCBI Taxonomy" id="1618657"/>
    <lineage>
        <taxon>Bacteria</taxon>
        <taxon>Candidatus Giovannoniibacteriota</taxon>
    </lineage>
</organism>
<evidence type="ECO:0000256" key="2">
    <source>
        <dbReference type="ARBA" id="ARBA00022555"/>
    </source>
</evidence>
<dbReference type="SUPFAM" id="SSF54686">
    <property type="entry name" value="Ribosomal protein L16p/L10e"/>
    <property type="match status" value="1"/>
</dbReference>
<dbReference type="FunFam" id="3.90.1170.10:FF:000001">
    <property type="entry name" value="50S ribosomal protein L16"/>
    <property type="match status" value="1"/>
</dbReference>
<evidence type="ECO:0000313" key="9">
    <source>
        <dbReference type="EMBL" id="KKT79128.1"/>
    </source>
</evidence>
<comment type="similarity">
    <text evidence="1 6 7">Belongs to the universal ribosomal protein uL16 family.</text>
</comment>
<dbReference type="CDD" id="cd01433">
    <property type="entry name" value="Ribosomal_L16_L10e"/>
    <property type="match status" value="1"/>
</dbReference>
<evidence type="ECO:0000256" key="6">
    <source>
        <dbReference type="HAMAP-Rule" id="MF_01342"/>
    </source>
</evidence>
<dbReference type="GO" id="GO:0022625">
    <property type="term" value="C:cytosolic large ribosomal subunit"/>
    <property type="evidence" value="ECO:0007669"/>
    <property type="project" value="TreeGrafter"/>
</dbReference>
<keyword evidence="3 6" id="KW-0689">Ribosomal protein</keyword>
<evidence type="ECO:0000256" key="4">
    <source>
        <dbReference type="ARBA" id="ARBA00023274"/>
    </source>
</evidence>
<evidence type="ECO:0000256" key="8">
    <source>
        <dbReference type="RuleBase" id="RU004414"/>
    </source>
</evidence>
<comment type="subunit">
    <text evidence="6 8">Part of the 50S ribosomal subunit.</text>
</comment>
<comment type="function">
    <text evidence="6 8">Binds 23S rRNA and is also seen to make contacts with the A and possibly P site tRNAs.</text>
</comment>
<evidence type="ECO:0000256" key="1">
    <source>
        <dbReference type="ARBA" id="ARBA00008931"/>
    </source>
</evidence>
<evidence type="ECO:0000256" key="7">
    <source>
        <dbReference type="RuleBase" id="RU004413"/>
    </source>
</evidence>
<reference evidence="9 10" key="1">
    <citation type="journal article" date="2015" name="Nature">
        <title>rRNA introns, odd ribosomes, and small enigmatic genomes across a large radiation of phyla.</title>
        <authorList>
            <person name="Brown C.T."/>
            <person name="Hug L.A."/>
            <person name="Thomas B.C."/>
            <person name="Sharon I."/>
            <person name="Castelle C.J."/>
            <person name="Singh A."/>
            <person name="Wilkins M.J."/>
            <person name="Williams K.H."/>
            <person name="Banfield J.F."/>
        </authorList>
    </citation>
    <scope>NUCLEOTIDE SEQUENCE [LARGE SCALE GENOMIC DNA]</scope>
</reference>
<dbReference type="GO" id="GO:0003735">
    <property type="term" value="F:structural constituent of ribosome"/>
    <property type="evidence" value="ECO:0007669"/>
    <property type="project" value="InterPro"/>
</dbReference>
<name>A0A0G1K6P6_9BACT</name>
<dbReference type="PANTHER" id="PTHR12220">
    <property type="entry name" value="50S/60S RIBOSOMAL PROTEIN L16"/>
    <property type="match status" value="1"/>
</dbReference>
<dbReference type="EMBL" id="LCJM01000003">
    <property type="protein sequence ID" value="KKT79128.1"/>
    <property type="molecule type" value="Genomic_DNA"/>
</dbReference>
<evidence type="ECO:0000256" key="5">
    <source>
        <dbReference type="ARBA" id="ARBA00035198"/>
    </source>
</evidence>
<dbReference type="HAMAP" id="MF_01342">
    <property type="entry name" value="Ribosomal_uL16"/>
    <property type="match status" value="1"/>
</dbReference>
<dbReference type="Gene3D" id="3.90.1170.10">
    <property type="entry name" value="Ribosomal protein L10e/L16"/>
    <property type="match status" value="1"/>
</dbReference>
<dbReference type="GO" id="GO:0000049">
    <property type="term" value="F:tRNA binding"/>
    <property type="evidence" value="ECO:0007669"/>
    <property type="project" value="UniProtKB-KW"/>
</dbReference>
<dbReference type="Pfam" id="PF00252">
    <property type="entry name" value="Ribosomal_L16"/>
    <property type="match status" value="1"/>
</dbReference>
<keyword evidence="4 6" id="KW-0687">Ribonucleoprotein</keyword>